<feature type="compositionally biased region" description="Low complexity" evidence="1">
    <location>
        <begin position="23"/>
        <end position="43"/>
    </location>
</feature>
<sequence length="254" mass="25231">MKTLFLLPLALLTSSALATPNLNARQASTGPSNTSNTTTSTPTTPIPTPLSPSQFSAQALPLIANFIPQSLLPGLGVAIQAAASSATITGDINSIVTSALIAPTPPPFLTALPSQYSPYISTLEAQLSSLRAIGQGQVPGQAHTTTQTVNGTVAVTTIPGVLTQTRSNGSVVTTTLPLSGPGEVVVLTETNSAGSTFYTGSTATSTSTTSTPTSMPATSTTAPTATAATSSKKGTAAATQVPAILLLAGLLAAL</sequence>
<dbReference type="EMBL" id="FWEW01003752">
    <property type="protein sequence ID" value="SLM40987.1"/>
    <property type="molecule type" value="Genomic_DNA"/>
</dbReference>
<protein>
    <submittedName>
        <fullName evidence="4">Uncharacterized protein</fullName>
    </submittedName>
</protein>
<evidence type="ECO:0000256" key="2">
    <source>
        <dbReference type="SAM" id="SignalP"/>
    </source>
</evidence>
<evidence type="ECO:0000313" key="6">
    <source>
        <dbReference type="Proteomes" id="UP000324767"/>
    </source>
</evidence>
<dbReference type="EMBL" id="VXIT01000008">
    <property type="protein sequence ID" value="KAA6410804.1"/>
    <property type="molecule type" value="Genomic_DNA"/>
</dbReference>
<evidence type="ECO:0000313" key="4">
    <source>
        <dbReference type="EMBL" id="SLM40987.1"/>
    </source>
</evidence>
<feature type="region of interest" description="Disordered" evidence="1">
    <location>
        <begin position="199"/>
        <end position="231"/>
    </location>
</feature>
<dbReference type="OrthoDB" id="4850190at2759"/>
<organism evidence="4 5">
    <name type="scientific">Lasallia pustulata</name>
    <dbReference type="NCBI Taxonomy" id="136370"/>
    <lineage>
        <taxon>Eukaryota</taxon>
        <taxon>Fungi</taxon>
        <taxon>Dikarya</taxon>
        <taxon>Ascomycota</taxon>
        <taxon>Pezizomycotina</taxon>
        <taxon>Lecanoromycetes</taxon>
        <taxon>OSLEUM clade</taxon>
        <taxon>Umbilicariomycetidae</taxon>
        <taxon>Umbilicariales</taxon>
        <taxon>Umbilicariaceae</taxon>
        <taxon>Lasallia</taxon>
    </lineage>
</organism>
<reference evidence="4" key="2">
    <citation type="submission" date="2017-03" db="EMBL/GenBank/DDBJ databases">
        <authorList>
            <person name="Afonso C.L."/>
            <person name="Miller P.J."/>
            <person name="Scott M.A."/>
            <person name="Spackman E."/>
            <person name="Goraichik I."/>
            <person name="Dimitrov K.M."/>
            <person name="Suarez D.L."/>
            <person name="Swayne D.E."/>
        </authorList>
    </citation>
    <scope>NUCLEOTIDE SEQUENCE [LARGE SCALE GENOMIC DNA]</scope>
</reference>
<dbReference type="AlphaFoldDB" id="A0A1W5DCV3"/>
<proteinExistence type="predicted"/>
<name>A0A1W5DCV3_9LECA</name>
<reference evidence="3 6" key="3">
    <citation type="submission" date="2019-09" db="EMBL/GenBank/DDBJ databases">
        <title>The hologenome of the rock-dwelling lichen Lasallia pustulata.</title>
        <authorList>
            <person name="Greshake Tzovaras B."/>
            <person name="Segers F."/>
            <person name="Bicker A."/>
            <person name="Dal Grande F."/>
            <person name="Otte J."/>
            <person name="Hankeln T."/>
            <person name="Schmitt I."/>
            <person name="Ebersberger I."/>
        </authorList>
    </citation>
    <scope>NUCLEOTIDE SEQUENCE [LARGE SCALE GENOMIC DNA]</scope>
    <source>
        <strain evidence="3">A1-1</strain>
    </source>
</reference>
<gene>
    <name evidence="3" type="ORF">FRX48_05114</name>
</gene>
<dbReference type="Proteomes" id="UP000192927">
    <property type="component" value="Unassembled WGS sequence"/>
</dbReference>
<evidence type="ECO:0000256" key="1">
    <source>
        <dbReference type="SAM" id="MobiDB-lite"/>
    </source>
</evidence>
<accession>A0A1W5DCV3</accession>
<feature type="signal peptide" evidence="2">
    <location>
        <begin position="1"/>
        <end position="18"/>
    </location>
</feature>
<feature type="chain" id="PRO_5044566993" evidence="2">
    <location>
        <begin position="19"/>
        <end position="254"/>
    </location>
</feature>
<dbReference type="Proteomes" id="UP000324767">
    <property type="component" value="Unassembled WGS sequence"/>
</dbReference>
<feature type="region of interest" description="Disordered" evidence="1">
    <location>
        <begin position="23"/>
        <end position="46"/>
    </location>
</feature>
<reference evidence="5" key="1">
    <citation type="submission" date="2017-03" db="EMBL/GenBank/DDBJ databases">
        <authorList>
            <person name="Sharma R."/>
            <person name="Thines M."/>
        </authorList>
    </citation>
    <scope>NUCLEOTIDE SEQUENCE [LARGE SCALE GENOMIC DNA]</scope>
</reference>
<keyword evidence="5" id="KW-1185">Reference proteome</keyword>
<keyword evidence="2" id="KW-0732">Signal</keyword>
<evidence type="ECO:0000313" key="5">
    <source>
        <dbReference type="Proteomes" id="UP000192927"/>
    </source>
</evidence>
<evidence type="ECO:0000313" key="3">
    <source>
        <dbReference type="EMBL" id="KAA6410804.1"/>
    </source>
</evidence>